<dbReference type="OrthoDB" id="4074350at2759"/>
<evidence type="ECO:0000256" key="2">
    <source>
        <dbReference type="SAM" id="Phobius"/>
    </source>
</evidence>
<accession>A0A9P4J443</accession>
<feature type="signal peptide" evidence="3">
    <location>
        <begin position="1"/>
        <end position="20"/>
    </location>
</feature>
<keyword evidence="6" id="KW-1185">Reference proteome</keyword>
<dbReference type="InterPro" id="IPR021109">
    <property type="entry name" value="Peptidase_aspartic_dom_sf"/>
</dbReference>
<evidence type="ECO:0000259" key="4">
    <source>
        <dbReference type="PROSITE" id="PS51767"/>
    </source>
</evidence>
<reference evidence="5" key="1">
    <citation type="journal article" date="2020" name="Stud. Mycol.">
        <title>101 Dothideomycetes genomes: a test case for predicting lifestyles and emergence of pathogens.</title>
        <authorList>
            <person name="Haridas S."/>
            <person name="Albert R."/>
            <person name="Binder M."/>
            <person name="Bloem J."/>
            <person name="Labutti K."/>
            <person name="Salamov A."/>
            <person name="Andreopoulos B."/>
            <person name="Baker S."/>
            <person name="Barry K."/>
            <person name="Bills G."/>
            <person name="Bluhm B."/>
            <person name="Cannon C."/>
            <person name="Castanera R."/>
            <person name="Culley D."/>
            <person name="Daum C."/>
            <person name="Ezra D."/>
            <person name="Gonzalez J."/>
            <person name="Henrissat B."/>
            <person name="Kuo A."/>
            <person name="Liang C."/>
            <person name="Lipzen A."/>
            <person name="Lutzoni F."/>
            <person name="Magnuson J."/>
            <person name="Mondo S."/>
            <person name="Nolan M."/>
            <person name="Ohm R."/>
            <person name="Pangilinan J."/>
            <person name="Park H.-J."/>
            <person name="Ramirez L."/>
            <person name="Alfaro M."/>
            <person name="Sun H."/>
            <person name="Tritt A."/>
            <person name="Yoshinaga Y."/>
            <person name="Zwiers L.-H."/>
            <person name="Turgeon B."/>
            <person name="Goodwin S."/>
            <person name="Spatafora J."/>
            <person name="Crous P."/>
            <person name="Grigoriev I."/>
        </authorList>
    </citation>
    <scope>NUCLEOTIDE SEQUENCE</scope>
    <source>
        <strain evidence="5">CBS 260.36</strain>
    </source>
</reference>
<comment type="caution">
    <text evidence="5">The sequence shown here is derived from an EMBL/GenBank/DDBJ whole genome shotgun (WGS) entry which is preliminary data.</text>
</comment>
<keyword evidence="2" id="KW-0812">Transmembrane</keyword>
<dbReference type="SUPFAM" id="SSF50630">
    <property type="entry name" value="Acid proteases"/>
    <property type="match status" value="1"/>
</dbReference>
<feature type="compositionally biased region" description="Basic and acidic residues" evidence="1">
    <location>
        <begin position="616"/>
        <end position="625"/>
    </location>
</feature>
<feature type="region of interest" description="Disordered" evidence="1">
    <location>
        <begin position="562"/>
        <end position="625"/>
    </location>
</feature>
<gene>
    <name evidence="5" type="ORF">K461DRAFT_320374</name>
</gene>
<feature type="compositionally biased region" description="Low complexity" evidence="1">
    <location>
        <begin position="455"/>
        <end position="467"/>
    </location>
</feature>
<organism evidence="5 6">
    <name type="scientific">Myriangium duriaei CBS 260.36</name>
    <dbReference type="NCBI Taxonomy" id="1168546"/>
    <lineage>
        <taxon>Eukaryota</taxon>
        <taxon>Fungi</taxon>
        <taxon>Dikarya</taxon>
        <taxon>Ascomycota</taxon>
        <taxon>Pezizomycotina</taxon>
        <taxon>Dothideomycetes</taxon>
        <taxon>Dothideomycetidae</taxon>
        <taxon>Myriangiales</taxon>
        <taxon>Myriangiaceae</taxon>
        <taxon>Myriangium</taxon>
    </lineage>
</organism>
<dbReference type="Gene3D" id="2.40.70.10">
    <property type="entry name" value="Acid Proteases"/>
    <property type="match status" value="1"/>
</dbReference>
<dbReference type="Proteomes" id="UP000799439">
    <property type="component" value="Unassembled WGS sequence"/>
</dbReference>
<dbReference type="EMBL" id="ML996084">
    <property type="protein sequence ID" value="KAF2154221.1"/>
    <property type="molecule type" value="Genomic_DNA"/>
</dbReference>
<evidence type="ECO:0000256" key="1">
    <source>
        <dbReference type="SAM" id="MobiDB-lite"/>
    </source>
</evidence>
<sequence>MLRPGLSIWLLAPLFTPTVSYVSVPFQSKGYYGSTGPWQAVQVQVGRYLNGQTPRSQYSAVDLLPSGANTNVIPTMTYCQTYSAANLCGAGGTFDPYQDNDMRNDTQAGQEGETYVWNITRGLNAMGGPVFIKDLLIDTGNQSIIIPNVGTTAVTEGNYTLPNGSAYPIDVGILTVGGPSQYFTVHVNHSPVEMWNMPGYLFNQSITKSYSFTYHIGSAAFDYPGSLIFGGYDKGRAIGPGTIYMDKPPQLLDIVIGVETGASPFSFDSQDGLLLDSAGIQRSGPVVLENGTPNLLLPKQTCDRLAQILPVIFDSKTGFYLWNDIDPAFKKIVTSPAYLGFVFPGAGQSAKDVTIKVPFALLNLTLTAPSISDSKQYFPCQPYSDSYVLGRAFLQAAFLGSYWNKQNWIAQAPGPGASKQGLGLFPQDIESGQTTLEYNDPPTFAQSWSEYWTPLPSTTTNSNTTPPIGHDSDSSRGLNTGVKAGIGVGAAAAALLLTFLVGLLIRHRQNRSPWLSKDRLVIDDKSNSQDNSSNAQPPVLTEMSELPLRDPVELPLRDPVELPLRDPAELPLGDPTEIPTRSPVEMQHDTKARELNGSSQDSDEDKTNGRSVLLARGDKDGVMNG</sequence>
<evidence type="ECO:0000313" key="5">
    <source>
        <dbReference type="EMBL" id="KAF2154221.1"/>
    </source>
</evidence>
<dbReference type="InterPro" id="IPR033121">
    <property type="entry name" value="PEPTIDASE_A1"/>
</dbReference>
<proteinExistence type="predicted"/>
<feature type="region of interest" description="Disordered" evidence="1">
    <location>
        <begin position="524"/>
        <end position="546"/>
    </location>
</feature>
<evidence type="ECO:0000313" key="6">
    <source>
        <dbReference type="Proteomes" id="UP000799439"/>
    </source>
</evidence>
<feature type="domain" description="Peptidase A1" evidence="4">
    <location>
        <begin position="48"/>
        <end position="412"/>
    </location>
</feature>
<keyword evidence="2" id="KW-1133">Transmembrane helix</keyword>
<feature type="transmembrane region" description="Helical" evidence="2">
    <location>
        <begin position="484"/>
        <end position="505"/>
    </location>
</feature>
<dbReference type="AlphaFoldDB" id="A0A9P4J443"/>
<keyword evidence="3" id="KW-0732">Signal</keyword>
<dbReference type="PROSITE" id="PS51767">
    <property type="entry name" value="PEPTIDASE_A1"/>
    <property type="match status" value="1"/>
</dbReference>
<evidence type="ECO:0000256" key="3">
    <source>
        <dbReference type="SAM" id="SignalP"/>
    </source>
</evidence>
<feature type="region of interest" description="Disordered" evidence="1">
    <location>
        <begin position="455"/>
        <end position="476"/>
    </location>
</feature>
<protein>
    <recommendedName>
        <fullName evidence="4">Peptidase A1 domain-containing protein</fullName>
    </recommendedName>
</protein>
<name>A0A9P4J443_9PEZI</name>
<keyword evidence="2" id="KW-0472">Membrane</keyword>
<feature type="chain" id="PRO_5040261415" description="Peptidase A1 domain-containing protein" evidence="3">
    <location>
        <begin position="21"/>
        <end position="625"/>
    </location>
</feature>